<dbReference type="KEGG" id="gat:120822961"/>
<evidence type="ECO:0000313" key="5">
    <source>
        <dbReference type="Proteomes" id="UP000007635"/>
    </source>
</evidence>
<feature type="chain" id="PRO_5003450543" evidence="3">
    <location>
        <begin position="22"/>
        <end position="249"/>
    </location>
</feature>
<reference evidence="4" key="3">
    <citation type="submission" date="2025-09" db="UniProtKB">
        <authorList>
            <consortium name="Ensembl"/>
        </authorList>
    </citation>
    <scope>IDENTIFICATION</scope>
</reference>
<reference evidence="4 5" key="1">
    <citation type="journal article" date="2021" name="G3 (Bethesda)">
        <title>Improved contiguity of the threespine stickleback genome using long-read sequencing.</title>
        <authorList>
            <person name="Nath S."/>
            <person name="Shaw D.E."/>
            <person name="White M.A."/>
        </authorList>
    </citation>
    <scope>NUCLEOTIDE SEQUENCE [LARGE SCALE GENOMIC DNA]</scope>
    <source>
        <strain evidence="4 5">Lake Benthic</strain>
    </source>
</reference>
<dbReference type="OMA" id="WRHKRQR"/>
<dbReference type="RefSeq" id="XP_040038896.1">
    <property type="nucleotide sequence ID" value="XM_040182962.1"/>
</dbReference>
<evidence type="ECO:0000256" key="1">
    <source>
        <dbReference type="SAM" id="MobiDB-lite"/>
    </source>
</evidence>
<dbReference type="Bgee" id="ENSGACG00000020712">
    <property type="expression patterns" value="Expressed in zone of skin and 4 other cell types or tissues"/>
</dbReference>
<feature type="region of interest" description="Disordered" evidence="1">
    <location>
        <begin position="27"/>
        <end position="78"/>
    </location>
</feature>
<keyword evidence="5" id="KW-1185">Reference proteome</keyword>
<dbReference type="AlphaFoldDB" id="G3QBX1"/>
<dbReference type="Proteomes" id="UP000007635">
    <property type="component" value="Chromosome VII"/>
</dbReference>
<name>G3QBX1_GASAC</name>
<keyword evidence="2" id="KW-0812">Transmembrane</keyword>
<protein>
    <submittedName>
        <fullName evidence="4">Uncharacterized protein</fullName>
    </submittedName>
</protein>
<reference evidence="4" key="2">
    <citation type="submission" date="2025-08" db="UniProtKB">
        <authorList>
            <consortium name="Ensembl"/>
        </authorList>
    </citation>
    <scope>IDENTIFICATION</scope>
</reference>
<dbReference type="FunCoup" id="G3QBX1">
    <property type="interactions" value="225"/>
</dbReference>
<feature type="transmembrane region" description="Helical" evidence="2">
    <location>
        <begin position="202"/>
        <end position="222"/>
    </location>
</feature>
<keyword evidence="2" id="KW-0472">Membrane</keyword>
<dbReference type="GeneID" id="120822961"/>
<dbReference type="Ensembl" id="ENSGACT00000027439.2">
    <property type="protein sequence ID" value="ENSGACP00000027387.1"/>
    <property type="gene ID" value="ENSGACG00000020712.2"/>
</dbReference>
<dbReference type="eggNOG" id="ENOG502S6IA">
    <property type="taxonomic scope" value="Eukaryota"/>
</dbReference>
<dbReference type="STRING" id="69293.ENSGACP00000027387"/>
<evidence type="ECO:0000256" key="3">
    <source>
        <dbReference type="SAM" id="SignalP"/>
    </source>
</evidence>
<accession>G3QBX1</accession>
<dbReference type="InParanoid" id="G3QBX1"/>
<proteinExistence type="predicted"/>
<keyword evidence="2" id="KW-1133">Transmembrane helix</keyword>
<evidence type="ECO:0000313" key="4">
    <source>
        <dbReference type="Ensembl" id="ENSGACP00000027387.1"/>
    </source>
</evidence>
<sequence>MAASRDLAFPLVILSLVLIRGYSPLPATSRVPEENPVRPQTPRGSDFDSYEFRTEDYSDNTPVTPLPTKKASPDGKTSKRCDYNTCLESQTSCALLASSTGCTCPGSTLFNEVPQPPKLKSLSFNGSDVVAQWCAPHSYVTAYVVSVGGEERQVFTQDRRSGRLGDVDDLAEVCVASVNDAGRSQGACLEYRSTDSSLPLKAGLVGGGLGFLLFLVLAVLLWRHKRQRKQEASVSVHDAAGTERRPGAQ</sequence>
<keyword evidence="3" id="KW-0732">Signal</keyword>
<feature type="signal peptide" evidence="3">
    <location>
        <begin position="1"/>
        <end position="21"/>
    </location>
</feature>
<evidence type="ECO:0000256" key="2">
    <source>
        <dbReference type="SAM" id="Phobius"/>
    </source>
</evidence>
<organism evidence="4 5">
    <name type="scientific">Gasterosteus aculeatus aculeatus</name>
    <name type="common">three-spined stickleback</name>
    <dbReference type="NCBI Taxonomy" id="481459"/>
    <lineage>
        <taxon>Eukaryota</taxon>
        <taxon>Metazoa</taxon>
        <taxon>Chordata</taxon>
        <taxon>Craniata</taxon>
        <taxon>Vertebrata</taxon>
        <taxon>Euteleostomi</taxon>
        <taxon>Actinopterygii</taxon>
        <taxon>Neopterygii</taxon>
        <taxon>Teleostei</taxon>
        <taxon>Neoteleostei</taxon>
        <taxon>Acanthomorphata</taxon>
        <taxon>Eupercaria</taxon>
        <taxon>Perciformes</taxon>
        <taxon>Cottioidei</taxon>
        <taxon>Gasterosteales</taxon>
        <taxon>Gasterosteidae</taxon>
        <taxon>Gasterosteus</taxon>
    </lineage>
</organism>
<dbReference type="GeneTree" id="ENSGT00940000170012"/>